<dbReference type="OrthoDB" id="574468at2"/>
<comment type="caution">
    <text evidence="2">The sequence shown here is derived from an EMBL/GenBank/DDBJ whole genome shotgun (WGS) entry which is preliminary data.</text>
</comment>
<keyword evidence="1" id="KW-0812">Transmembrane</keyword>
<name>A0A2T1DJL7_9CYAN</name>
<keyword evidence="1" id="KW-1133">Transmembrane helix</keyword>
<gene>
    <name evidence="2" type="ORF">C7B65_07130</name>
</gene>
<dbReference type="EMBL" id="PVWG01000005">
    <property type="protein sequence ID" value="PSB20666.1"/>
    <property type="molecule type" value="Genomic_DNA"/>
</dbReference>
<evidence type="ECO:0000313" key="2">
    <source>
        <dbReference type="EMBL" id="PSB20666.1"/>
    </source>
</evidence>
<accession>A0A2T1DJL7</accession>
<dbReference type="STRING" id="1920490.GCA_001895925_02709"/>
<protein>
    <submittedName>
        <fullName evidence="2">Peptidase</fullName>
    </submittedName>
</protein>
<reference evidence="2 3" key="2">
    <citation type="submission" date="2018-03" db="EMBL/GenBank/DDBJ databases">
        <title>The ancient ancestry and fast evolution of plastids.</title>
        <authorList>
            <person name="Moore K.R."/>
            <person name="Magnabosco C."/>
            <person name="Momper L."/>
            <person name="Gold D.A."/>
            <person name="Bosak T."/>
            <person name="Fournier G.P."/>
        </authorList>
    </citation>
    <scope>NUCLEOTIDE SEQUENCE [LARGE SCALE GENOMIC DNA]</scope>
    <source>
        <strain evidence="2 3">ULC007</strain>
    </source>
</reference>
<dbReference type="RefSeq" id="WP_073070134.1">
    <property type="nucleotide sequence ID" value="NZ_MPPI01000005.1"/>
</dbReference>
<keyword evidence="3" id="KW-1185">Reference proteome</keyword>
<dbReference type="Proteomes" id="UP000238634">
    <property type="component" value="Unassembled WGS sequence"/>
</dbReference>
<evidence type="ECO:0000313" key="3">
    <source>
        <dbReference type="Proteomes" id="UP000238634"/>
    </source>
</evidence>
<reference evidence="2 3" key="1">
    <citation type="submission" date="2018-02" db="EMBL/GenBank/DDBJ databases">
        <authorList>
            <person name="Cohen D.B."/>
            <person name="Kent A.D."/>
        </authorList>
    </citation>
    <scope>NUCLEOTIDE SEQUENCE [LARGE SCALE GENOMIC DNA]</scope>
    <source>
        <strain evidence="2 3">ULC007</strain>
    </source>
</reference>
<proteinExistence type="predicted"/>
<organism evidence="2 3">
    <name type="scientific">Phormidesmis priestleyi ULC007</name>
    <dbReference type="NCBI Taxonomy" id="1920490"/>
    <lineage>
        <taxon>Bacteria</taxon>
        <taxon>Bacillati</taxon>
        <taxon>Cyanobacteriota</taxon>
        <taxon>Cyanophyceae</taxon>
        <taxon>Leptolyngbyales</taxon>
        <taxon>Leptolyngbyaceae</taxon>
        <taxon>Phormidesmis</taxon>
    </lineage>
</organism>
<keyword evidence="1" id="KW-0472">Membrane</keyword>
<dbReference type="AlphaFoldDB" id="A0A2T1DJL7"/>
<sequence length="89" mass="10200">MNRIFRQYHRWLAIVFALPLLTTLITGISFPIAKSLNQPQLAELLIQIHTLEIVGLENIFPIINGIGLLGLLSTGIYMTRLFRQRHYPS</sequence>
<evidence type="ECO:0000256" key="1">
    <source>
        <dbReference type="SAM" id="Phobius"/>
    </source>
</evidence>
<feature type="transmembrane region" description="Helical" evidence="1">
    <location>
        <begin position="59"/>
        <end position="79"/>
    </location>
</feature>
<feature type="transmembrane region" description="Helical" evidence="1">
    <location>
        <begin position="12"/>
        <end position="33"/>
    </location>
</feature>